<dbReference type="InterPro" id="IPR051703">
    <property type="entry name" value="NF-kappa-B_Signaling_Reg"/>
</dbReference>
<dbReference type="InterPro" id="IPR011335">
    <property type="entry name" value="Restrct_endonuc-II-like"/>
</dbReference>
<protein>
    <submittedName>
        <fullName evidence="2">YqaJ-like viral recombinase domain protein</fullName>
    </submittedName>
</protein>
<reference evidence="2" key="1">
    <citation type="journal article" date="2019" name="Philos. Trans. R. Soc. Lond., B, Biol. Sci.">
        <title>Targeted metagenomic recovery of four divergent viruses reveals shared and distinctive characteristics of giant viruses of marine eukaryotes.</title>
        <authorList>
            <person name="Needham D.M."/>
            <person name="Poirier C."/>
            <person name="Hehenberger E."/>
            <person name="Jimenez V."/>
            <person name="Swalwell J.E."/>
            <person name="Santoro A.E."/>
            <person name="Worden A.Z."/>
        </authorList>
    </citation>
    <scope>NUCLEOTIDE SEQUENCE</scope>
    <source>
        <strain evidence="2">MPacV-611</strain>
    </source>
</reference>
<dbReference type="InterPro" id="IPR011604">
    <property type="entry name" value="PDDEXK-like_dom_sf"/>
</dbReference>
<proteinExistence type="predicted"/>
<dbReference type="Pfam" id="PF09588">
    <property type="entry name" value="YqaJ"/>
    <property type="match status" value="1"/>
</dbReference>
<feature type="domain" description="YqaJ viral recombinase" evidence="1">
    <location>
        <begin position="134"/>
        <end position="278"/>
    </location>
</feature>
<evidence type="ECO:0000313" key="2">
    <source>
        <dbReference type="EMBL" id="QFG74517.1"/>
    </source>
</evidence>
<dbReference type="PANTHER" id="PTHR46609">
    <property type="entry name" value="EXONUCLEASE, PHAGE-TYPE/RECB, C-TERMINAL DOMAIN-CONTAINING PROTEIN"/>
    <property type="match status" value="1"/>
</dbReference>
<dbReference type="Gene3D" id="3.90.320.10">
    <property type="match status" value="1"/>
</dbReference>
<dbReference type="CDD" id="cd22343">
    <property type="entry name" value="PDDEXK_lambda_exonuclease-like"/>
    <property type="match status" value="1"/>
</dbReference>
<dbReference type="InterPro" id="IPR019080">
    <property type="entry name" value="YqaJ_viral_recombinase"/>
</dbReference>
<dbReference type="NCBIfam" id="TIGR03033">
    <property type="entry name" value="phage_rel_nuc"/>
    <property type="match status" value="1"/>
</dbReference>
<sequence>MNNKQQMKYTHLGELGEIINTIQYYIKENITKSLNANEILDLKKNLYDELTLKKFNVDFYTVDDIVNRFFKCQYKFNKKLDFSNGNNGFRNLDQKYNLVETNNELISVPSKFKQLESHFQKLYNLPQPEQRSEEWFNYRFNRITASDTATALDLNPYEPVEEFFIKKCTPDYPFLDNKFVFHGKKYEQIATQLYEHIYNTKVTEFGCLPSEKYKILGASPDGICSKSTLNNKFSDRLGTMLEIKCPFSREIKTSGKIEGDICPFYYYCQVQQQLECCDLDNCDFWQCKIVEYKSREEYILDNFTPVLTEGIDSTKKDLDKNWTRGCLMQFLPKTYEPTHKDDKHEYKSHYIYPPRLDMTIAEYDNWILYELSTWQTKYKDVAKKYYFDKIIYWKIPKSHNVTIVRNKEWFNNIYPILKETWDNVLHYRKNLNDLDNLQHISKKRKQFYKMNTNIKISNNKVGLSIQTNDEDEAEYNCDFVD</sequence>
<dbReference type="EMBL" id="MN448289">
    <property type="protein sequence ID" value="QFG74517.1"/>
    <property type="molecule type" value="Genomic_DNA"/>
</dbReference>
<evidence type="ECO:0000259" key="1">
    <source>
        <dbReference type="Pfam" id="PF09588"/>
    </source>
</evidence>
<dbReference type="InterPro" id="IPR017482">
    <property type="entry name" value="Lambda-type_endonuclease"/>
</dbReference>
<organism evidence="2">
    <name type="scientific">Megaviridae environmental sample</name>
    <dbReference type="NCBI Taxonomy" id="1737588"/>
    <lineage>
        <taxon>Viruses</taxon>
        <taxon>Varidnaviria</taxon>
        <taxon>Bamfordvirae</taxon>
        <taxon>Nucleocytoviricota</taxon>
        <taxon>Megaviricetes</taxon>
        <taxon>Imitervirales</taxon>
        <taxon>Mimiviridae</taxon>
        <taxon>environmental samples</taxon>
    </lineage>
</organism>
<accession>A0A5J6VLH3</accession>
<dbReference type="SUPFAM" id="SSF52980">
    <property type="entry name" value="Restriction endonuclease-like"/>
    <property type="match status" value="1"/>
</dbReference>
<dbReference type="PANTHER" id="PTHR46609:SF6">
    <property type="entry name" value="EXONUCLEASE, PHAGE-TYPE_RECB, C-TERMINAL DOMAIN-CONTAINING PROTEIN-RELATED"/>
    <property type="match status" value="1"/>
</dbReference>
<name>A0A5J6VLH3_9VIRU</name>